<keyword evidence="2" id="KW-1185">Reference proteome</keyword>
<name>A0A109JJD9_9BRAD</name>
<dbReference type="AlphaFoldDB" id="A0A109JJD9"/>
<reference evidence="1 2" key="1">
    <citation type="submission" date="2015-11" db="EMBL/GenBank/DDBJ databases">
        <title>Draft Genome Sequence of the Strain BR 10303 (Bradyrhizobium sp.) isolated from nodules of Centrolobium paraense.</title>
        <authorList>
            <person name="Zelli J.E."/>
            <person name="Simoes-Araujo J.L."/>
            <person name="Barauna A.C."/>
            <person name="Silva K."/>
        </authorList>
    </citation>
    <scope>NUCLEOTIDE SEQUENCE [LARGE SCALE GENOMIC DNA]</scope>
    <source>
        <strain evidence="1 2">BR 10303</strain>
    </source>
</reference>
<evidence type="ECO:0000313" key="1">
    <source>
        <dbReference type="EMBL" id="KWV49855.1"/>
    </source>
</evidence>
<evidence type="ECO:0000313" key="2">
    <source>
        <dbReference type="Proteomes" id="UP000057737"/>
    </source>
</evidence>
<accession>A0A109JJD9</accession>
<organism evidence="1 2">
    <name type="scientific">Bradyrhizobium macuxiense</name>
    <dbReference type="NCBI Taxonomy" id="1755647"/>
    <lineage>
        <taxon>Bacteria</taxon>
        <taxon>Pseudomonadati</taxon>
        <taxon>Pseudomonadota</taxon>
        <taxon>Alphaproteobacteria</taxon>
        <taxon>Hyphomicrobiales</taxon>
        <taxon>Nitrobacteraceae</taxon>
        <taxon>Bradyrhizobium</taxon>
    </lineage>
</organism>
<dbReference type="Proteomes" id="UP000057737">
    <property type="component" value="Unassembled WGS sequence"/>
</dbReference>
<dbReference type="EMBL" id="LNCU01000098">
    <property type="protein sequence ID" value="KWV49855.1"/>
    <property type="molecule type" value="Genomic_DNA"/>
</dbReference>
<sequence>MLRFKDSQMDESFRKERAGMVRDLAAKADPFVKRRLLDLANRYDSADRPDATAATPDNLEITRSSIVANER</sequence>
<proteinExistence type="predicted"/>
<protein>
    <submittedName>
        <fullName evidence="1">Uncharacterized protein</fullName>
    </submittedName>
</protein>
<comment type="caution">
    <text evidence="1">The sequence shown here is derived from an EMBL/GenBank/DDBJ whole genome shotgun (WGS) entry which is preliminary data.</text>
</comment>
<gene>
    <name evidence="1" type="ORF">AS156_15105</name>
</gene>